<keyword evidence="1" id="KW-0732">Signal</keyword>
<feature type="signal peptide" evidence="1">
    <location>
        <begin position="1"/>
        <end position="22"/>
    </location>
</feature>
<evidence type="ECO:0000256" key="1">
    <source>
        <dbReference type="SAM" id="SignalP"/>
    </source>
</evidence>
<evidence type="ECO:0000313" key="3">
    <source>
        <dbReference type="Proteomes" id="UP000309992"/>
    </source>
</evidence>
<dbReference type="EMBL" id="SWMS01000002">
    <property type="protein sequence ID" value="TKG72858.1"/>
    <property type="molecule type" value="Genomic_DNA"/>
</dbReference>
<evidence type="ECO:0008006" key="4">
    <source>
        <dbReference type="Google" id="ProtNLM"/>
    </source>
</evidence>
<comment type="caution">
    <text evidence="2">The sequence shown here is derived from an EMBL/GenBank/DDBJ whole genome shotgun (WGS) entry which is preliminary data.</text>
</comment>
<name>A0ABY2SB16_9PSEU</name>
<feature type="chain" id="PRO_5045935388" description="DUF5667 domain-containing protein" evidence="1">
    <location>
        <begin position="23"/>
        <end position="418"/>
    </location>
</feature>
<keyword evidence="3" id="KW-1185">Reference proteome</keyword>
<accession>A0ABY2SB16</accession>
<proteinExistence type="predicted"/>
<dbReference type="Proteomes" id="UP000309992">
    <property type="component" value="Unassembled WGS sequence"/>
</dbReference>
<reference evidence="2 3" key="1">
    <citation type="journal article" date="2015" name="Antonie Van Leeuwenhoek">
        <title>Prauserella endophytica sp. nov., an endophytic actinobacterium isolated from Tamarix taklamakanensis.</title>
        <authorList>
            <person name="Liu J.M."/>
            <person name="Habden X."/>
            <person name="Guo L."/>
            <person name="Tuo L."/>
            <person name="Jiang Z.K."/>
            <person name="Liu S.W."/>
            <person name="Liu X.F."/>
            <person name="Chen L."/>
            <person name="Li R.F."/>
            <person name="Zhang Y.Q."/>
            <person name="Sun C.H."/>
        </authorList>
    </citation>
    <scope>NUCLEOTIDE SEQUENCE [LARGE SCALE GENOMIC DNA]</scope>
    <source>
        <strain evidence="2 3">CGMCC 4.7182</strain>
    </source>
</reference>
<sequence length="418" mass="43682">MRTRPAVVLAAGLLLVAGCSTGGQPSAAPELPAPSKELVAWADTVCTSVKLVDGLRSHADSGYYASAVTTDVVAALETLDVLRPSGIKQADSYVGGLVKALERLRDQLPTGEEGQQVDAARITALVDEVGKQKPALSRLAGRTRALGPSYHLAPRCAPLKRPPESATRATRALVTWADTMCEGVSSIETLPAAGDELLKHPRFAQFEDMELSSYLTSVHSQVASIVDPLAGLEETRVAEVDAYRDELVGALRDAASRLPRQTSALDLHDVPLGQLRERASQAAATVSALEPKARELPDLARRHPALADAYHLAPHCDDEPSTPATTITLPKAENGTDFAACQGGTCQIEVSGPKDVTVRGNVFTIAVSDGTVWLASGSGLIRLTGPGTAQFGAAGATVVFEVVASTDTAAVLDVSTTD</sequence>
<dbReference type="RefSeq" id="WP_137093811.1">
    <property type="nucleotide sequence ID" value="NZ_SWMS01000002.1"/>
</dbReference>
<evidence type="ECO:0000313" key="2">
    <source>
        <dbReference type="EMBL" id="TKG72858.1"/>
    </source>
</evidence>
<dbReference type="PROSITE" id="PS51257">
    <property type="entry name" value="PROKAR_LIPOPROTEIN"/>
    <property type="match status" value="1"/>
</dbReference>
<organism evidence="2 3">
    <name type="scientific">Prauserella endophytica</name>
    <dbReference type="NCBI Taxonomy" id="1592324"/>
    <lineage>
        <taxon>Bacteria</taxon>
        <taxon>Bacillati</taxon>
        <taxon>Actinomycetota</taxon>
        <taxon>Actinomycetes</taxon>
        <taxon>Pseudonocardiales</taxon>
        <taxon>Pseudonocardiaceae</taxon>
        <taxon>Prauserella</taxon>
        <taxon>Prauserella coralliicola group</taxon>
    </lineage>
</organism>
<gene>
    <name evidence="2" type="ORF">FCN18_06470</name>
</gene>
<protein>
    <recommendedName>
        <fullName evidence="4">DUF5667 domain-containing protein</fullName>
    </recommendedName>
</protein>